<sequence>MSFGVNAFCAILCRRSPILLSTRSWSSPTVYFISEFFNPLQPHMVAVAEGLRLCHDFGHFSSYAKTIMVSTVILRSALAGPLYAFTEKNHALVITAYHQSALETSNPAYSIRQKDGKIDARLQQSLVIHIDILDWPPMIPEFVTEGLTTPTTSFCLIAATTFVTALNVEISHLRRVYSQAATTAMTLDPKLANQNCIALVVPTRLPWQLKFAHRVGHLGTLLITLFSSFAPSALVIFWFTSASHQLMLHLLCLSNRARGLLGVEKTPVDPKRPYLALWQIAKSHYRILRLISNRG</sequence>
<dbReference type="OrthoDB" id="2148490at2759"/>
<keyword evidence="1" id="KW-1133">Transmembrane helix</keyword>
<reference evidence="4" key="1">
    <citation type="submission" date="2017-02" db="UniProtKB">
        <authorList>
            <consortium name="WormBaseParasite"/>
        </authorList>
    </citation>
    <scope>IDENTIFICATION</scope>
</reference>
<keyword evidence="3" id="KW-1185">Reference proteome</keyword>
<protein>
    <submittedName>
        <fullName evidence="2 4">Uncharacterized protein</fullName>
    </submittedName>
</protein>
<name>A0A0R3W2F3_TAEAS</name>
<evidence type="ECO:0000313" key="4">
    <source>
        <dbReference type="WBParaSite" id="TASK_0000399301-mRNA-1"/>
    </source>
</evidence>
<keyword evidence="1" id="KW-0812">Transmembrane</keyword>
<dbReference type="Proteomes" id="UP000282613">
    <property type="component" value="Unassembled WGS sequence"/>
</dbReference>
<accession>A0A0R3W2F3</accession>
<gene>
    <name evidence="2" type="ORF">TASK_LOCUS3994</name>
</gene>
<evidence type="ECO:0000313" key="3">
    <source>
        <dbReference type="Proteomes" id="UP000282613"/>
    </source>
</evidence>
<dbReference type="AlphaFoldDB" id="A0A0R3W2F3"/>
<dbReference type="WBParaSite" id="TASK_0000399301-mRNA-1">
    <property type="protein sequence ID" value="TASK_0000399301-mRNA-1"/>
    <property type="gene ID" value="TASK_0000399301"/>
</dbReference>
<organism evidence="4">
    <name type="scientific">Taenia asiatica</name>
    <name type="common">Asian tapeworm</name>
    <dbReference type="NCBI Taxonomy" id="60517"/>
    <lineage>
        <taxon>Eukaryota</taxon>
        <taxon>Metazoa</taxon>
        <taxon>Spiralia</taxon>
        <taxon>Lophotrochozoa</taxon>
        <taxon>Platyhelminthes</taxon>
        <taxon>Cestoda</taxon>
        <taxon>Eucestoda</taxon>
        <taxon>Cyclophyllidea</taxon>
        <taxon>Taeniidae</taxon>
        <taxon>Taenia</taxon>
    </lineage>
</organism>
<dbReference type="EMBL" id="UYRS01018323">
    <property type="protein sequence ID" value="VDK32698.1"/>
    <property type="molecule type" value="Genomic_DNA"/>
</dbReference>
<dbReference type="STRING" id="60517.A0A0R3W2F3"/>
<keyword evidence="1" id="KW-0472">Membrane</keyword>
<reference evidence="2 3" key="2">
    <citation type="submission" date="2018-11" db="EMBL/GenBank/DDBJ databases">
        <authorList>
            <consortium name="Pathogen Informatics"/>
        </authorList>
    </citation>
    <scope>NUCLEOTIDE SEQUENCE [LARGE SCALE GENOMIC DNA]</scope>
</reference>
<evidence type="ECO:0000313" key="2">
    <source>
        <dbReference type="EMBL" id="VDK32698.1"/>
    </source>
</evidence>
<proteinExistence type="predicted"/>
<evidence type="ECO:0000256" key="1">
    <source>
        <dbReference type="SAM" id="Phobius"/>
    </source>
</evidence>
<feature type="transmembrane region" description="Helical" evidence="1">
    <location>
        <begin position="218"/>
        <end position="239"/>
    </location>
</feature>